<evidence type="ECO:0000313" key="3">
    <source>
        <dbReference type="Proteomes" id="UP001500433"/>
    </source>
</evidence>
<keyword evidence="3" id="KW-1185">Reference proteome</keyword>
<dbReference type="RefSeq" id="WP_345274456.1">
    <property type="nucleotide sequence ID" value="NZ_BAABJH010000006.1"/>
</dbReference>
<dbReference type="Pfam" id="PF24269">
    <property type="entry name" value="DUF7467"/>
    <property type="match status" value="3"/>
</dbReference>
<evidence type="ECO:0000259" key="1">
    <source>
        <dbReference type="Pfam" id="PF24269"/>
    </source>
</evidence>
<feature type="domain" description="DUF7467" evidence="1">
    <location>
        <begin position="515"/>
        <end position="589"/>
    </location>
</feature>
<proteinExistence type="predicted"/>
<feature type="domain" description="DUF7467" evidence="1">
    <location>
        <begin position="607"/>
        <end position="709"/>
    </location>
</feature>
<comment type="caution">
    <text evidence="2">The sequence shown here is derived from an EMBL/GenBank/DDBJ whole genome shotgun (WGS) entry which is preliminary data.</text>
</comment>
<gene>
    <name evidence="2" type="ORF">GCM10023311_24640</name>
</gene>
<accession>A0ABP9FL73</accession>
<reference evidence="3" key="1">
    <citation type="journal article" date="2019" name="Int. J. Syst. Evol. Microbiol.">
        <title>The Global Catalogue of Microorganisms (GCM) 10K type strain sequencing project: providing services to taxonomists for standard genome sequencing and annotation.</title>
        <authorList>
            <consortium name="The Broad Institute Genomics Platform"/>
            <consortium name="The Broad Institute Genome Sequencing Center for Infectious Disease"/>
            <person name="Wu L."/>
            <person name="Ma J."/>
        </authorList>
    </citation>
    <scope>NUCLEOTIDE SEQUENCE [LARGE SCALE GENOMIC DNA]</scope>
    <source>
        <strain evidence="3">JCM 18274</strain>
    </source>
</reference>
<dbReference type="Proteomes" id="UP001500433">
    <property type="component" value="Unassembled WGS sequence"/>
</dbReference>
<protein>
    <recommendedName>
        <fullName evidence="1">DUF7467 domain-containing protein</fullName>
    </recommendedName>
</protein>
<organism evidence="2 3">
    <name type="scientific">Flaviramulus aquimarinus</name>
    <dbReference type="NCBI Taxonomy" id="1170456"/>
    <lineage>
        <taxon>Bacteria</taxon>
        <taxon>Pseudomonadati</taxon>
        <taxon>Bacteroidota</taxon>
        <taxon>Flavobacteriia</taxon>
        <taxon>Flavobacteriales</taxon>
        <taxon>Flavobacteriaceae</taxon>
        <taxon>Flaviramulus</taxon>
    </lineage>
</organism>
<feature type="domain" description="DUF7467" evidence="1">
    <location>
        <begin position="392"/>
        <end position="472"/>
    </location>
</feature>
<dbReference type="PROSITE" id="PS51257">
    <property type="entry name" value="PROKAR_LIPOPROTEIN"/>
    <property type="match status" value="1"/>
</dbReference>
<sequence>MKKIILSMLGICFLFLSCETEFVEPQEEEALLTASSSSDHKKKKKDEEAKYTECIVIDADRSPFGAQQQAANFWWSKTADGSDYFDRSTYFSSTDTNTLVFREYENGTANILGSTVYGTCVVTVDVWLKDKKTWDEWSALGGGHKKEGTAGDASNSEDMHFYIIDSAKSTVSASGGDCVQEGTFGLEQRPDPNDDSTPNFGAHIGIGGANYDSDLNAIGLSTWGWLTDRPTSSDNCNDCDGKITEMSVAYDGPAGATVVVTGDKGGSQTFNNVQPGDTLTATLGDVGNWWYWSVNGEDDASIHTSCSDDILGNVDAEKSDFGSLGNYPNPEQDKNNGTFLVVSHTDENNNICSNTPGERLWLIDFNFKIECPEVECQPCEGKVTELELEYNGDAPADIVVKTKGKGKDKEGAVVFEGTVMPGETFSFIGNDDKGTLGTEITIYANGSVDEKIHTSCSVPIGPGAIFGDYTVISGASREGGELCPEETPPGDDCSECEGKVTDLELQYDGGIIADIVVKTKGKGKDKEGAVVFEGTVMPGETFSFVGNDDKGTLGTEISIYVNGSLDQKIHTSCSVPIGPGAVFGDYTVISGASREGGELCDTDYSEEDEEQNDDCDCDGKLTELDLSYSGASALITVKTKGKGKKKKGEVLFEANVNNGGIIQLVGNDKKGTLGTEIKIYINGSEAVKIHTSCSDPNVVPGYKVGDFEVIRGASRNNGELCANDDGGGH</sequence>
<dbReference type="InterPro" id="IPR055890">
    <property type="entry name" value="DUF7467"/>
</dbReference>
<name>A0ABP9FL73_9FLAO</name>
<dbReference type="EMBL" id="BAABJH010000006">
    <property type="protein sequence ID" value="GAA4898666.1"/>
    <property type="molecule type" value="Genomic_DNA"/>
</dbReference>
<evidence type="ECO:0000313" key="2">
    <source>
        <dbReference type="EMBL" id="GAA4898666.1"/>
    </source>
</evidence>